<keyword evidence="3" id="KW-0949">S-adenosyl-L-methionine</keyword>
<dbReference type="InterPro" id="IPR044429">
    <property type="entry name" value="SETD4_SET"/>
</dbReference>
<dbReference type="PANTHER" id="PTHR13271">
    <property type="entry name" value="UNCHARACTERIZED PUTATIVE METHYLTRANSFERASE"/>
    <property type="match status" value="1"/>
</dbReference>
<dbReference type="STRING" id="205917.A0A4Y9ZFC6"/>
<organism evidence="4 5">
    <name type="scientific">Dentipellis fragilis</name>
    <dbReference type="NCBI Taxonomy" id="205917"/>
    <lineage>
        <taxon>Eukaryota</taxon>
        <taxon>Fungi</taxon>
        <taxon>Dikarya</taxon>
        <taxon>Basidiomycota</taxon>
        <taxon>Agaricomycotina</taxon>
        <taxon>Agaricomycetes</taxon>
        <taxon>Russulales</taxon>
        <taxon>Hericiaceae</taxon>
        <taxon>Dentipellis</taxon>
    </lineage>
</organism>
<evidence type="ECO:0000256" key="3">
    <source>
        <dbReference type="ARBA" id="ARBA00022691"/>
    </source>
</evidence>
<gene>
    <name evidence="4" type="ORF">EVG20_g295</name>
</gene>
<evidence type="ECO:0000313" key="5">
    <source>
        <dbReference type="Proteomes" id="UP000298327"/>
    </source>
</evidence>
<dbReference type="InterPro" id="IPR050600">
    <property type="entry name" value="SETD3_SETD6_MTase"/>
</dbReference>
<reference evidence="4 5" key="1">
    <citation type="submission" date="2019-02" db="EMBL/GenBank/DDBJ databases">
        <title>Genome sequencing of the rare red list fungi Dentipellis fragilis.</title>
        <authorList>
            <person name="Buettner E."/>
            <person name="Kellner H."/>
        </authorList>
    </citation>
    <scope>NUCLEOTIDE SEQUENCE [LARGE SCALE GENOMIC DNA]</scope>
    <source>
        <strain evidence="4 5">DSM 105465</strain>
    </source>
</reference>
<keyword evidence="5" id="KW-1185">Reference proteome</keyword>
<dbReference type="Gene3D" id="3.90.1410.10">
    <property type="entry name" value="set domain protein methyltransferase, domain 1"/>
    <property type="match status" value="1"/>
</dbReference>
<dbReference type="SUPFAM" id="SSF82199">
    <property type="entry name" value="SET domain"/>
    <property type="match status" value="1"/>
</dbReference>
<evidence type="ECO:0000256" key="1">
    <source>
        <dbReference type="ARBA" id="ARBA00022603"/>
    </source>
</evidence>
<evidence type="ECO:0000256" key="2">
    <source>
        <dbReference type="ARBA" id="ARBA00022679"/>
    </source>
</evidence>
<dbReference type="AlphaFoldDB" id="A0A4Y9ZFC6"/>
<name>A0A4Y9ZFC6_9AGAM</name>
<dbReference type="PANTHER" id="PTHR13271:SF47">
    <property type="entry name" value="ACTIN-HISTIDINE N-METHYLTRANSFERASE"/>
    <property type="match status" value="1"/>
</dbReference>
<dbReference type="InterPro" id="IPR046341">
    <property type="entry name" value="SET_dom_sf"/>
</dbReference>
<keyword evidence="2" id="KW-0808">Transferase</keyword>
<dbReference type="Proteomes" id="UP000298327">
    <property type="component" value="Unassembled WGS sequence"/>
</dbReference>
<sequence length="472" mass="53278">MSTPTQRWENLVQWLQELGMKVDGDHFLVESRYRQGAGNALFATADVPSSRALFALPARAKMNIVTLSPRYPSDARAPILTATQLISLHLLLSRPSGGSESPDTVFRPYISVLPQEFDSHPLTWLVKRRLKRSSPAEDNLLSSLPPSAYSMLSRVEHRFLEDWRVVRNYILVFRQELPIKYAACEQLSRDSLELSSTLDFLWAWLNVNTRCLYDDLGKSREDNLSMCPVFDLANHAWQNPTMEPKNRNEGFGRKMSDLTCTSGKTAVARDEELCITYGAHSNGFLLAEYGFINNVSEDDISTGAYPGEVNVQDLVEELFAKRGQLGAEMKEVLEAESYWGDWTLHSSPRPAYPSYRLITALRLYHTCPDVPDSGQLSESAVQIWRSTVCGQRDIISGVNEASWRKSLLQICRRVEGRAQSSVKKIDSQKTVIVGEVSEAWLGWAINNVRSLWIEEMLVAREAAYSVEAGEEF</sequence>
<protein>
    <recommendedName>
        <fullName evidence="6">SET domain-containing protein</fullName>
    </recommendedName>
</protein>
<dbReference type="CDD" id="cd19177">
    <property type="entry name" value="SET_SETD4"/>
    <property type="match status" value="1"/>
</dbReference>
<evidence type="ECO:0008006" key="6">
    <source>
        <dbReference type="Google" id="ProtNLM"/>
    </source>
</evidence>
<accession>A0A4Y9ZFC6</accession>
<evidence type="ECO:0000313" key="4">
    <source>
        <dbReference type="EMBL" id="TFY72697.1"/>
    </source>
</evidence>
<dbReference type="GO" id="GO:0016279">
    <property type="term" value="F:protein-lysine N-methyltransferase activity"/>
    <property type="evidence" value="ECO:0007669"/>
    <property type="project" value="InterPro"/>
</dbReference>
<proteinExistence type="predicted"/>
<keyword evidence="1" id="KW-0489">Methyltransferase</keyword>
<dbReference type="OrthoDB" id="341421at2759"/>
<dbReference type="GO" id="GO:0032259">
    <property type="term" value="P:methylation"/>
    <property type="evidence" value="ECO:0007669"/>
    <property type="project" value="UniProtKB-KW"/>
</dbReference>
<comment type="caution">
    <text evidence="4">The sequence shown here is derived from an EMBL/GenBank/DDBJ whole genome shotgun (WGS) entry which is preliminary data.</text>
</comment>
<dbReference type="EMBL" id="SEOQ01000007">
    <property type="protein sequence ID" value="TFY72697.1"/>
    <property type="molecule type" value="Genomic_DNA"/>
</dbReference>